<comment type="caution">
    <text evidence="1">The sequence shown here is derived from an EMBL/GenBank/DDBJ whole genome shotgun (WGS) entry which is preliminary data.</text>
</comment>
<proteinExistence type="predicted"/>
<reference evidence="1" key="1">
    <citation type="submission" date="2023-03" db="EMBL/GenBank/DDBJ databases">
        <title>Massive genome expansion in bonnet fungi (Mycena s.s.) driven by repeated elements and novel gene families across ecological guilds.</title>
        <authorList>
            <consortium name="Lawrence Berkeley National Laboratory"/>
            <person name="Harder C.B."/>
            <person name="Miyauchi S."/>
            <person name="Viragh M."/>
            <person name="Kuo A."/>
            <person name="Thoen E."/>
            <person name="Andreopoulos B."/>
            <person name="Lu D."/>
            <person name="Skrede I."/>
            <person name="Drula E."/>
            <person name="Henrissat B."/>
            <person name="Morin E."/>
            <person name="Kohler A."/>
            <person name="Barry K."/>
            <person name="LaButti K."/>
            <person name="Morin E."/>
            <person name="Salamov A."/>
            <person name="Lipzen A."/>
            <person name="Mereny Z."/>
            <person name="Hegedus B."/>
            <person name="Baldrian P."/>
            <person name="Stursova M."/>
            <person name="Weitz H."/>
            <person name="Taylor A."/>
            <person name="Grigoriev I.V."/>
            <person name="Nagy L.G."/>
            <person name="Martin F."/>
            <person name="Kauserud H."/>
        </authorList>
    </citation>
    <scope>NUCLEOTIDE SEQUENCE</scope>
    <source>
        <strain evidence="1">CBHHK067</strain>
    </source>
</reference>
<name>A0AAD7FT94_MYCRO</name>
<accession>A0AAD7FT94</accession>
<organism evidence="1 2">
    <name type="scientific">Mycena rosella</name>
    <name type="common">Pink bonnet</name>
    <name type="synonym">Agaricus rosellus</name>
    <dbReference type="NCBI Taxonomy" id="1033263"/>
    <lineage>
        <taxon>Eukaryota</taxon>
        <taxon>Fungi</taxon>
        <taxon>Dikarya</taxon>
        <taxon>Basidiomycota</taxon>
        <taxon>Agaricomycotina</taxon>
        <taxon>Agaricomycetes</taxon>
        <taxon>Agaricomycetidae</taxon>
        <taxon>Agaricales</taxon>
        <taxon>Marasmiineae</taxon>
        <taxon>Mycenaceae</taxon>
        <taxon>Mycena</taxon>
    </lineage>
</organism>
<dbReference type="Proteomes" id="UP001221757">
    <property type="component" value="Unassembled WGS sequence"/>
</dbReference>
<evidence type="ECO:0000313" key="2">
    <source>
        <dbReference type="Proteomes" id="UP001221757"/>
    </source>
</evidence>
<dbReference type="AlphaFoldDB" id="A0AAD7FT94"/>
<protein>
    <submittedName>
        <fullName evidence="1">Uncharacterized protein</fullName>
    </submittedName>
</protein>
<evidence type="ECO:0000313" key="1">
    <source>
        <dbReference type="EMBL" id="KAJ7638148.1"/>
    </source>
</evidence>
<keyword evidence="2" id="KW-1185">Reference proteome</keyword>
<gene>
    <name evidence="1" type="ORF">B0H17DRAFT_1216809</name>
</gene>
<sequence length="154" mass="16371">MSCPPEVCIQIPAAHLHHLLNSYSSDFTINGPLLGAIAYLQTGENILDIIEMMTSRQPAKVVADSMAKAAPWSKPALCNNGFSSAELSLIPSHSFFVTIGFGFFDGCDGAGADCTFPRCEPEFTDPSQTFKQVGCGAANVNLAVSNELVILVDD</sequence>
<dbReference type="EMBL" id="JARKIE010000441">
    <property type="protein sequence ID" value="KAJ7638148.1"/>
    <property type="molecule type" value="Genomic_DNA"/>
</dbReference>